<evidence type="ECO:0000313" key="9">
    <source>
        <dbReference type="EMBL" id="CAB4345080.1"/>
    </source>
</evidence>
<name>A0A6J6Q5L5_9ZZZZ</name>
<dbReference type="EMBL" id="CAFAAO010000028">
    <property type="protein sequence ID" value="CAB4813951.1"/>
    <property type="molecule type" value="Genomic_DNA"/>
</dbReference>
<evidence type="ECO:0000256" key="2">
    <source>
        <dbReference type="ARBA" id="ARBA00022723"/>
    </source>
</evidence>
<dbReference type="EMBL" id="CAESAI010000031">
    <property type="protein sequence ID" value="CAB4342395.1"/>
    <property type="molecule type" value="Genomic_DNA"/>
</dbReference>
<dbReference type="GO" id="GO:0006825">
    <property type="term" value="P:copper ion transport"/>
    <property type="evidence" value="ECO:0007669"/>
    <property type="project" value="InterPro"/>
</dbReference>
<dbReference type="GO" id="GO:0030313">
    <property type="term" value="C:cell envelope"/>
    <property type="evidence" value="ECO:0007669"/>
    <property type="project" value="UniProtKB-SubCell"/>
</dbReference>
<dbReference type="InterPro" id="IPR007348">
    <property type="entry name" value="CopC_dom"/>
</dbReference>
<sequence>MRTKNGFWLRTLSFLFLIFCTVGTIPPASAHAILIKSEPVAGSTIKALPEMVTLTFDTPLLNAPGTKVNSIVVTDPMRMKASTANSVVSGASISNVLNPPMLMDGIYHVSFRIVSNDGHPVTGDFIFHVDHNLNEASTGPTTTAAPHSGSMILSSDLTGEGITDEIGSDSGYAIGKFLAKFDTSEFCAKIRTRNLNNVLAIHIHPTNTNTLTVKDEILLPVDLDAINSSDYVCKKVDGKSLDFVAQQPGNYVVMLHTEDFPKGAVGGVLVFEQKQDDGHSGTPLATLFRLWPLAPLVALGLLVALLRSKRIPCRRA</sequence>
<proteinExistence type="predicted"/>
<dbReference type="EMBL" id="CAFBPK010000016">
    <property type="protein sequence ID" value="CAB5022388.1"/>
    <property type="molecule type" value="Genomic_DNA"/>
</dbReference>
<dbReference type="EMBL" id="CAFBQG010000031">
    <property type="protein sequence ID" value="CAB5046279.1"/>
    <property type="molecule type" value="Genomic_DNA"/>
</dbReference>
<evidence type="ECO:0000313" key="11">
    <source>
        <dbReference type="EMBL" id="CAB4813951.1"/>
    </source>
</evidence>
<keyword evidence="5" id="KW-1133">Transmembrane helix</keyword>
<evidence type="ECO:0000313" key="8">
    <source>
        <dbReference type="EMBL" id="CAB4342395.1"/>
    </source>
</evidence>
<dbReference type="GO" id="GO:0046688">
    <property type="term" value="P:response to copper ion"/>
    <property type="evidence" value="ECO:0007669"/>
    <property type="project" value="InterPro"/>
</dbReference>
<dbReference type="PANTHER" id="PTHR34820">
    <property type="entry name" value="INNER MEMBRANE PROTEIN YEBZ"/>
    <property type="match status" value="1"/>
</dbReference>
<evidence type="ECO:0000259" key="7">
    <source>
        <dbReference type="Pfam" id="PF07452"/>
    </source>
</evidence>
<reference evidence="10" key="1">
    <citation type="submission" date="2020-05" db="EMBL/GenBank/DDBJ databases">
        <authorList>
            <person name="Chiriac C."/>
            <person name="Salcher M."/>
            <person name="Ghai R."/>
            <person name="Kavagutti S V."/>
        </authorList>
    </citation>
    <scope>NUCLEOTIDE SEQUENCE</scope>
</reference>
<keyword evidence="3" id="KW-0732">Signal</keyword>
<gene>
    <name evidence="10" type="ORF">UFOPK2648_00616</name>
    <name evidence="11" type="ORF">UFOPK3037_01520</name>
    <name evidence="12" type="ORF">UFOPK3278_00507</name>
    <name evidence="8" type="ORF">UFOPK3406_01121</name>
    <name evidence="9" type="ORF">UFOPK3925_01489</name>
    <name evidence="13" type="ORF">UFOPK4097_01014</name>
    <name evidence="14" type="ORF">UFOPK4301_00385</name>
</gene>
<dbReference type="Pfam" id="PF04234">
    <property type="entry name" value="CopC"/>
    <property type="match status" value="1"/>
</dbReference>
<dbReference type="AlphaFoldDB" id="A0A6J6Q5L5"/>
<evidence type="ECO:0000256" key="1">
    <source>
        <dbReference type="ARBA" id="ARBA00004196"/>
    </source>
</evidence>
<dbReference type="Pfam" id="PF07452">
    <property type="entry name" value="CHRD"/>
    <property type="match status" value="1"/>
</dbReference>
<dbReference type="Gene3D" id="2.60.40.1220">
    <property type="match status" value="1"/>
</dbReference>
<evidence type="ECO:0000256" key="5">
    <source>
        <dbReference type="SAM" id="Phobius"/>
    </source>
</evidence>
<evidence type="ECO:0000313" key="12">
    <source>
        <dbReference type="EMBL" id="CAB4847080.1"/>
    </source>
</evidence>
<evidence type="ECO:0000313" key="14">
    <source>
        <dbReference type="EMBL" id="CAB5046279.1"/>
    </source>
</evidence>
<dbReference type="InterPro" id="IPR014755">
    <property type="entry name" value="Cu-Rt/internalin_Ig-like"/>
</dbReference>
<feature type="domain" description="CopC" evidence="6">
    <location>
        <begin position="31"/>
        <end position="129"/>
    </location>
</feature>
<evidence type="ECO:0000313" key="13">
    <source>
        <dbReference type="EMBL" id="CAB5022388.1"/>
    </source>
</evidence>
<evidence type="ECO:0000256" key="3">
    <source>
        <dbReference type="ARBA" id="ARBA00022729"/>
    </source>
</evidence>
<dbReference type="InterPro" id="IPR010895">
    <property type="entry name" value="CHRD"/>
</dbReference>
<accession>A0A6J6Q5L5</accession>
<dbReference type="EMBL" id="CAFBIX010000013">
    <property type="protein sequence ID" value="CAB4847080.1"/>
    <property type="molecule type" value="Genomic_DNA"/>
</dbReference>
<evidence type="ECO:0000313" key="10">
    <source>
        <dbReference type="EMBL" id="CAB4706357.1"/>
    </source>
</evidence>
<comment type="subcellular location">
    <subcellularLocation>
        <location evidence="1">Cell envelope</location>
    </subcellularLocation>
</comment>
<dbReference type="InterPro" id="IPR032694">
    <property type="entry name" value="CopC/D"/>
</dbReference>
<dbReference type="GO" id="GO:0042597">
    <property type="term" value="C:periplasmic space"/>
    <property type="evidence" value="ECO:0007669"/>
    <property type="project" value="InterPro"/>
</dbReference>
<dbReference type="SUPFAM" id="SSF81296">
    <property type="entry name" value="E set domains"/>
    <property type="match status" value="1"/>
</dbReference>
<dbReference type="EMBL" id="CAEZYC010000025">
    <property type="protein sequence ID" value="CAB4706357.1"/>
    <property type="molecule type" value="Genomic_DNA"/>
</dbReference>
<dbReference type="InterPro" id="IPR014756">
    <property type="entry name" value="Ig_E-set"/>
</dbReference>
<evidence type="ECO:0000259" key="6">
    <source>
        <dbReference type="Pfam" id="PF04234"/>
    </source>
</evidence>
<evidence type="ECO:0000256" key="4">
    <source>
        <dbReference type="ARBA" id="ARBA00023008"/>
    </source>
</evidence>
<dbReference type="GO" id="GO:0005507">
    <property type="term" value="F:copper ion binding"/>
    <property type="evidence" value="ECO:0007669"/>
    <property type="project" value="InterPro"/>
</dbReference>
<protein>
    <submittedName>
        <fullName evidence="10">Unannotated protein</fullName>
    </submittedName>
</protein>
<organism evidence="10">
    <name type="scientific">freshwater metagenome</name>
    <dbReference type="NCBI Taxonomy" id="449393"/>
    <lineage>
        <taxon>unclassified sequences</taxon>
        <taxon>metagenomes</taxon>
        <taxon>ecological metagenomes</taxon>
    </lineage>
</organism>
<keyword evidence="5" id="KW-0472">Membrane</keyword>
<dbReference type="PANTHER" id="PTHR34820:SF4">
    <property type="entry name" value="INNER MEMBRANE PROTEIN YEBZ"/>
    <property type="match status" value="1"/>
</dbReference>
<dbReference type="GO" id="GO:0005886">
    <property type="term" value="C:plasma membrane"/>
    <property type="evidence" value="ECO:0007669"/>
    <property type="project" value="TreeGrafter"/>
</dbReference>
<dbReference type="EMBL" id="CAESAD010000016">
    <property type="protein sequence ID" value="CAB4345080.1"/>
    <property type="molecule type" value="Genomic_DNA"/>
</dbReference>
<keyword evidence="4" id="KW-0186">Copper</keyword>
<keyword evidence="5" id="KW-0812">Transmembrane</keyword>
<keyword evidence="2" id="KW-0479">Metal-binding</keyword>
<feature type="domain" description="CHRD" evidence="7">
    <location>
        <begin position="155"/>
        <end position="267"/>
    </location>
</feature>
<feature type="transmembrane region" description="Helical" evidence="5">
    <location>
        <begin position="288"/>
        <end position="306"/>
    </location>
</feature>